<evidence type="ECO:0000313" key="2">
    <source>
        <dbReference type="Proteomes" id="UP001160550"/>
    </source>
</evidence>
<reference evidence="1" key="2">
    <citation type="submission" date="2023-04" db="EMBL/GenBank/DDBJ databases">
        <authorList>
            <person name="Sun J.-Q."/>
        </authorList>
    </citation>
    <scope>NUCLEOTIDE SEQUENCE</scope>
    <source>
        <strain evidence="1">CC-YY355</strain>
    </source>
</reference>
<comment type="caution">
    <text evidence="1">The sequence shown here is derived from an EMBL/GenBank/DDBJ whole genome shotgun (WGS) entry which is preliminary data.</text>
</comment>
<organism evidence="1 2">
    <name type="scientific">Luteimonas composti</name>
    <dbReference type="NCBI Taxonomy" id="398257"/>
    <lineage>
        <taxon>Bacteria</taxon>
        <taxon>Pseudomonadati</taxon>
        <taxon>Pseudomonadota</taxon>
        <taxon>Gammaproteobacteria</taxon>
        <taxon>Lysobacterales</taxon>
        <taxon>Lysobacteraceae</taxon>
        <taxon>Luteimonas</taxon>
    </lineage>
</organism>
<protein>
    <submittedName>
        <fullName evidence="1">Uncharacterized protein</fullName>
    </submittedName>
</protein>
<dbReference type="PROSITE" id="PS51257">
    <property type="entry name" value="PROKAR_LIPOPROTEIN"/>
    <property type="match status" value="1"/>
</dbReference>
<dbReference type="RefSeq" id="WP_280943349.1">
    <property type="nucleotide sequence ID" value="NZ_JARYGX010000023.1"/>
</dbReference>
<sequence length="261" mass="26811">MKPPPLQPAGAWAPPRRGAAAALFACLLAACGASGDRASAAPQAAAERHPADPGLHLVDPRPLQGAGAVAFGPAQDWIAWAAGEEVRVLALDDRAGAGERRVPVGSLVADLGVAPDGALWVIADVPQLWRAGAPACRAEGVEADRLLAVDGEGAVVAAYSHSDGTGMLRQQVWLDAQCGVVDERIAPLPAGVADAQSDPGAPLGRATLRALHPDPTELAQRLSAVRLPAGAGVELAVQVSDDGRWWVLDGAQGRTLWRRAP</sequence>
<dbReference type="SUPFAM" id="SSF63829">
    <property type="entry name" value="Calcium-dependent phosphotriesterase"/>
    <property type="match status" value="1"/>
</dbReference>
<name>A0ABT6MU29_9GAMM</name>
<reference evidence="1" key="1">
    <citation type="journal article" date="2007" name="Int. J. Syst. Evol. Microbiol.">
        <title>Luteimonas composti sp. nov., a moderately thermophilic bacterium isolated from food waste.</title>
        <authorList>
            <person name="Young C.C."/>
            <person name="Kampfer P."/>
            <person name="Chen W.M."/>
            <person name="Yen W.S."/>
            <person name="Arun A.B."/>
            <person name="Lai W.A."/>
            <person name="Shen F.T."/>
            <person name="Rekha P.D."/>
            <person name="Lin K.Y."/>
            <person name="Chou J.H."/>
        </authorList>
    </citation>
    <scope>NUCLEOTIDE SEQUENCE</scope>
    <source>
        <strain evidence="1">CC-YY355</strain>
    </source>
</reference>
<dbReference type="Proteomes" id="UP001160550">
    <property type="component" value="Unassembled WGS sequence"/>
</dbReference>
<proteinExistence type="predicted"/>
<dbReference type="EMBL" id="JARYGX010000023">
    <property type="protein sequence ID" value="MDH7454146.1"/>
    <property type="molecule type" value="Genomic_DNA"/>
</dbReference>
<evidence type="ECO:0000313" key="1">
    <source>
        <dbReference type="EMBL" id="MDH7454146.1"/>
    </source>
</evidence>
<keyword evidence="2" id="KW-1185">Reference proteome</keyword>
<accession>A0ABT6MU29</accession>
<gene>
    <name evidence="1" type="ORF">QF205_13850</name>
</gene>